<comment type="subcellular location">
    <subcellularLocation>
        <location evidence="1">Membrane</location>
        <topology evidence="1">Multi-pass membrane protein</topology>
    </subcellularLocation>
</comment>
<evidence type="ECO:0000256" key="6">
    <source>
        <dbReference type="ARBA" id="ARBA00023136"/>
    </source>
</evidence>
<evidence type="ECO:0000256" key="8">
    <source>
        <dbReference type="SAM" id="Phobius"/>
    </source>
</evidence>
<comment type="caution">
    <text evidence="9">The sequence shown here is derived from an EMBL/GenBank/DDBJ whole genome shotgun (WGS) entry which is preliminary data.</text>
</comment>
<keyword evidence="4" id="KW-0611">Plant defense</keyword>
<keyword evidence="10" id="KW-1185">Reference proteome</keyword>
<keyword evidence="7" id="KW-0568">Pathogenesis-related protein</keyword>
<reference evidence="9" key="2">
    <citation type="journal article" date="2023" name="Plants (Basel)">
        <title>Annotation of the Turnera subulata (Passifloraceae) Draft Genome Reveals the S-Locus Evolved after the Divergence of Turneroideae from Passifloroideae in a Stepwise Manner.</title>
        <authorList>
            <person name="Henning P.M."/>
            <person name="Roalson E.H."/>
            <person name="Mir W."/>
            <person name="McCubbin A.G."/>
            <person name="Shore J.S."/>
        </authorList>
    </citation>
    <scope>NUCLEOTIDE SEQUENCE</scope>
    <source>
        <strain evidence="9">F60SS</strain>
    </source>
</reference>
<dbReference type="PANTHER" id="PTHR31942:SF84">
    <property type="entry name" value="MLO-LIKE PROTEIN 12"/>
    <property type="match status" value="1"/>
</dbReference>
<protein>
    <submittedName>
        <fullName evidence="9">Protein mlo2</fullName>
    </submittedName>
</protein>
<name>A0A9Q0G9B4_9ROSI</name>
<dbReference type="InterPro" id="IPR004326">
    <property type="entry name" value="Mlo"/>
</dbReference>
<dbReference type="EMBL" id="JAKUCV010001860">
    <property type="protein sequence ID" value="KAJ4844805.1"/>
    <property type="molecule type" value="Genomic_DNA"/>
</dbReference>
<dbReference type="GO" id="GO:0006952">
    <property type="term" value="P:defense response"/>
    <property type="evidence" value="ECO:0007669"/>
    <property type="project" value="UniProtKB-KW"/>
</dbReference>
<reference evidence="9" key="1">
    <citation type="submission" date="2022-02" db="EMBL/GenBank/DDBJ databases">
        <authorList>
            <person name="Henning P.M."/>
            <person name="McCubbin A.G."/>
            <person name="Shore J.S."/>
        </authorList>
    </citation>
    <scope>NUCLEOTIDE SEQUENCE</scope>
    <source>
        <strain evidence="9">F60SS</strain>
        <tissue evidence="9">Leaves</tissue>
    </source>
</reference>
<accession>A0A9Q0G9B4</accession>
<evidence type="ECO:0000313" key="9">
    <source>
        <dbReference type="EMBL" id="KAJ4844805.1"/>
    </source>
</evidence>
<dbReference type="Proteomes" id="UP001141552">
    <property type="component" value="Unassembled WGS sequence"/>
</dbReference>
<dbReference type="GO" id="GO:0016020">
    <property type="term" value="C:membrane"/>
    <property type="evidence" value="ECO:0007669"/>
    <property type="project" value="UniProtKB-SubCell"/>
</dbReference>
<dbReference type="Pfam" id="PF03094">
    <property type="entry name" value="Mlo"/>
    <property type="match status" value="1"/>
</dbReference>
<dbReference type="OrthoDB" id="1388414at2759"/>
<feature type="transmembrane region" description="Helical" evidence="8">
    <location>
        <begin position="16"/>
        <end position="39"/>
    </location>
</feature>
<keyword evidence="6 8" id="KW-0472">Membrane</keyword>
<evidence type="ECO:0000256" key="5">
    <source>
        <dbReference type="ARBA" id="ARBA00022989"/>
    </source>
</evidence>
<evidence type="ECO:0000313" key="10">
    <source>
        <dbReference type="Proteomes" id="UP001141552"/>
    </source>
</evidence>
<evidence type="ECO:0000256" key="4">
    <source>
        <dbReference type="ARBA" id="ARBA00022821"/>
    </source>
</evidence>
<dbReference type="AlphaFoldDB" id="A0A9Q0G9B4"/>
<keyword evidence="5 8" id="KW-1133">Transmembrane helix</keyword>
<evidence type="ECO:0000256" key="2">
    <source>
        <dbReference type="ARBA" id="ARBA00006574"/>
    </source>
</evidence>
<comment type="similarity">
    <text evidence="2">Belongs to the MLO family.</text>
</comment>
<proteinExistence type="inferred from homology"/>
<evidence type="ECO:0000256" key="7">
    <source>
        <dbReference type="ARBA" id="ARBA00023265"/>
    </source>
</evidence>
<keyword evidence="3 8" id="KW-0812">Transmembrane</keyword>
<gene>
    <name evidence="9" type="primary">MLO2</name>
    <name evidence="9" type="ORF">Tsubulata_038687</name>
</gene>
<organism evidence="9 10">
    <name type="scientific">Turnera subulata</name>
    <dbReference type="NCBI Taxonomy" id="218843"/>
    <lineage>
        <taxon>Eukaryota</taxon>
        <taxon>Viridiplantae</taxon>
        <taxon>Streptophyta</taxon>
        <taxon>Embryophyta</taxon>
        <taxon>Tracheophyta</taxon>
        <taxon>Spermatophyta</taxon>
        <taxon>Magnoliopsida</taxon>
        <taxon>eudicotyledons</taxon>
        <taxon>Gunneridae</taxon>
        <taxon>Pentapetalae</taxon>
        <taxon>rosids</taxon>
        <taxon>fabids</taxon>
        <taxon>Malpighiales</taxon>
        <taxon>Passifloraceae</taxon>
        <taxon>Turnera</taxon>
    </lineage>
</organism>
<dbReference type="PANTHER" id="PTHR31942">
    <property type="entry name" value="MLO-LIKE PROTEIN 1"/>
    <property type="match status" value="1"/>
</dbReference>
<evidence type="ECO:0000256" key="3">
    <source>
        <dbReference type="ARBA" id="ARBA00022692"/>
    </source>
</evidence>
<evidence type="ECO:0000256" key="1">
    <source>
        <dbReference type="ARBA" id="ARBA00004141"/>
    </source>
</evidence>
<sequence length="126" mass="14239">MSSSNKAKSLEETATWSVAVVVFVLVAISIVLEHVLHIVEKWLEKKHKPALVEALEKVKAELMLMGFISLMLTVLQTPISDICIPKSIAATWHPCSKKQEEKKYDSEKQLSAKYIDKCMDKVRSLQ</sequence>